<keyword evidence="1" id="KW-0732">Signal</keyword>
<dbReference type="InterPro" id="IPR022742">
    <property type="entry name" value="Hydrolase_4"/>
</dbReference>
<keyword evidence="4" id="KW-1185">Reference proteome</keyword>
<gene>
    <name evidence="3" type="ORF">CRX69_19505</name>
</gene>
<dbReference type="Proteomes" id="UP000241936">
    <property type="component" value="Chromosome"/>
</dbReference>
<dbReference type="Gene3D" id="3.40.50.1820">
    <property type="entry name" value="alpha/beta hydrolase"/>
    <property type="match status" value="1"/>
</dbReference>
<dbReference type="RefSeq" id="WP_107322671.1">
    <property type="nucleotide sequence ID" value="NZ_CP024081.1"/>
</dbReference>
<feature type="signal peptide" evidence="1">
    <location>
        <begin position="1"/>
        <end position="33"/>
    </location>
</feature>
<reference evidence="3 4" key="1">
    <citation type="journal article" date="2018" name="Front. Microbiol.">
        <title>Pseudomonas rhizophila S211, a New Plant Growth-Promoting Rhizobacterium with Potential in Pesticide-Bioremediation.</title>
        <authorList>
            <person name="Hassen W."/>
            <person name="Neifar M."/>
            <person name="Cherif H."/>
            <person name="Najjari A."/>
            <person name="Chouchane H."/>
            <person name="Driouich R.C."/>
            <person name="Salah A."/>
            <person name="Naili F."/>
            <person name="Mosbah A."/>
            <person name="Souissi Y."/>
            <person name="Raddadi N."/>
            <person name="Ouzari H.I."/>
            <person name="Fava F."/>
            <person name="Cherif A."/>
        </authorList>
    </citation>
    <scope>NUCLEOTIDE SEQUENCE [LARGE SCALE GENOMIC DNA]</scope>
    <source>
        <strain evidence="3 4">S211</strain>
    </source>
</reference>
<dbReference type="EMBL" id="CP024081">
    <property type="protein sequence ID" value="AVU77272.1"/>
    <property type="molecule type" value="Genomic_DNA"/>
</dbReference>
<proteinExistence type="predicted"/>
<feature type="domain" description="Serine aminopeptidase S33" evidence="2">
    <location>
        <begin position="89"/>
        <end position="213"/>
    </location>
</feature>
<keyword evidence="3" id="KW-0378">Hydrolase</keyword>
<evidence type="ECO:0000259" key="2">
    <source>
        <dbReference type="Pfam" id="PF12146"/>
    </source>
</evidence>
<sequence>MNNATLRCFFEHKATSRWLYSLVVLLCSSLAGAHTLAEVRVGDPPDFATYQLETRAQLRLQRNFQTHEPLNELRWNSPGEWRPPTGIRPSKGILLVHGLGDSPWSFHDLAPVLAAQGFLVRTVLLPGHGTRPEDLLKVDLKQWQRVVNEQAQVLRRDVEHVYLGGFSTGANLVLEYAYDNPQIAGLVLFSPAFRASSRLEWLAPLTAWLRPWIVSPDGLRPMQNSVRYLNMPTNGFAQFHNSSLKAQRLLNEHFYDKPVFMAVAQHDSVLDTNYLLEMFQFRFTHPASRLVWYGEETLGVYDRRRVLVREDYLPTLRISQFSHMGLLFAPGNPQYGERGILRICLNGQPSNATRACEQGALTWYSDWGYREEGKVHARLTFNPYFDWQASVLATVLDELPINSDVESTPSSQESHP</sequence>
<evidence type="ECO:0000313" key="4">
    <source>
        <dbReference type="Proteomes" id="UP000241936"/>
    </source>
</evidence>
<dbReference type="InterPro" id="IPR029058">
    <property type="entry name" value="AB_hydrolase_fold"/>
</dbReference>
<protein>
    <submittedName>
        <fullName evidence="3">Alpha/beta hydrolase</fullName>
    </submittedName>
</protein>
<evidence type="ECO:0000256" key="1">
    <source>
        <dbReference type="SAM" id="SignalP"/>
    </source>
</evidence>
<name>A0ABM6UIH6_9PSED</name>
<feature type="chain" id="PRO_5045314668" evidence="1">
    <location>
        <begin position="34"/>
        <end position="416"/>
    </location>
</feature>
<dbReference type="SUPFAM" id="SSF53474">
    <property type="entry name" value="alpha/beta-Hydrolases"/>
    <property type="match status" value="1"/>
</dbReference>
<evidence type="ECO:0000313" key="3">
    <source>
        <dbReference type="EMBL" id="AVU77272.1"/>
    </source>
</evidence>
<dbReference type="Pfam" id="PF12146">
    <property type="entry name" value="Hydrolase_4"/>
    <property type="match status" value="1"/>
</dbReference>
<accession>A0ABM6UIH6</accession>
<dbReference type="GO" id="GO:0016787">
    <property type="term" value="F:hydrolase activity"/>
    <property type="evidence" value="ECO:0007669"/>
    <property type="project" value="UniProtKB-KW"/>
</dbReference>
<organism evidence="3 4">
    <name type="scientific">Pseudomonas rhizophila</name>
    <dbReference type="NCBI Taxonomy" id="2045200"/>
    <lineage>
        <taxon>Bacteria</taxon>
        <taxon>Pseudomonadati</taxon>
        <taxon>Pseudomonadota</taxon>
        <taxon>Gammaproteobacteria</taxon>
        <taxon>Pseudomonadales</taxon>
        <taxon>Pseudomonadaceae</taxon>
        <taxon>Pseudomonas</taxon>
    </lineage>
</organism>